<dbReference type="AlphaFoldDB" id="A0A8J2TVR8"/>
<dbReference type="Pfam" id="PF00392">
    <property type="entry name" value="GntR"/>
    <property type="match status" value="1"/>
</dbReference>
<dbReference type="PROSITE" id="PS50949">
    <property type="entry name" value="HTH_GNTR"/>
    <property type="match status" value="1"/>
</dbReference>
<evidence type="ECO:0000256" key="2">
    <source>
        <dbReference type="ARBA" id="ARBA00023125"/>
    </source>
</evidence>
<keyword evidence="2" id="KW-0238">DNA-binding</keyword>
<protein>
    <submittedName>
        <fullName evidence="5">GntR family transcriptional regulator</fullName>
    </submittedName>
</protein>
<dbReference type="SMART" id="SM00345">
    <property type="entry name" value="HTH_GNTR"/>
    <property type="match status" value="1"/>
</dbReference>
<dbReference type="Pfam" id="PF07729">
    <property type="entry name" value="FCD"/>
    <property type="match status" value="1"/>
</dbReference>
<comment type="caution">
    <text evidence="5">The sequence shown here is derived from an EMBL/GenBank/DDBJ whole genome shotgun (WGS) entry which is preliminary data.</text>
</comment>
<evidence type="ECO:0000313" key="5">
    <source>
        <dbReference type="EMBL" id="GGA05289.1"/>
    </source>
</evidence>
<sequence length="228" mass="24844">MASLPSPLPESPILRAPALIRDQVADYLRDTITSLQLPAGAPLVEREICAVTTASRATVREALRQLQSEGLVESEPGRGTFVKTFTRKEVEDMYAIRAQLEGLACRLFVRNRSTEQLEALREAVEAMAHAVDDPTLMLKEKTRFYAVLFAGAGNSELTRILQGLRRRITLVQANSLAVPGRPAQSLAEIQGIVAAIEDGDGPRAEKLCVEHIQAAATTLLSSPEARFL</sequence>
<reference evidence="5" key="2">
    <citation type="submission" date="2020-09" db="EMBL/GenBank/DDBJ databases">
        <authorList>
            <person name="Sun Q."/>
            <person name="Zhou Y."/>
        </authorList>
    </citation>
    <scope>NUCLEOTIDE SEQUENCE</scope>
    <source>
        <strain evidence="5">CGMCC 1.12785</strain>
    </source>
</reference>
<keyword evidence="6" id="KW-1185">Reference proteome</keyword>
<evidence type="ECO:0000313" key="6">
    <source>
        <dbReference type="Proteomes" id="UP000616114"/>
    </source>
</evidence>
<dbReference type="InterPro" id="IPR008920">
    <property type="entry name" value="TF_FadR/GntR_C"/>
</dbReference>
<keyword evidence="3" id="KW-0804">Transcription</keyword>
<name>A0A8J2TVR8_9MICO</name>
<dbReference type="SUPFAM" id="SSF48008">
    <property type="entry name" value="GntR ligand-binding domain-like"/>
    <property type="match status" value="1"/>
</dbReference>
<feature type="domain" description="HTH gntR-type" evidence="4">
    <location>
        <begin position="18"/>
        <end position="85"/>
    </location>
</feature>
<dbReference type="SMART" id="SM00895">
    <property type="entry name" value="FCD"/>
    <property type="match status" value="1"/>
</dbReference>
<keyword evidence="1" id="KW-0805">Transcription regulation</keyword>
<dbReference type="EMBL" id="BMFY01000002">
    <property type="protein sequence ID" value="GGA05289.1"/>
    <property type="molecule type" value="Genomic_DNA"/>
</dbReference>
<accession>A0A8J2TVR8</accession>
<dbReference type="PANTHER" id="PTHR43537:SF24">
    <property type="entry name" value="GLUCONATE OPERON TRANSCRIPTIONAL REPRESSOR"/>
    <property type="match status" value="1"/>
</dbReference>
<evidence type="ECO:0000256" key="1">
    <source>
        <dbReference type="ARBA" id="ARBA00023015"/>
    </source>
</evidence>
<evidence type="ECO:0000259" key="4">
    <source>
        <dbReference type="PROSITE" id="PS50949"/>
    </source>
</evidence>
<dbReference type="CDD" id="cd07377">
    <property type="entry name" value="WHTH_GntR"/>
    <property type="match status" value="1"/>
</dbReference>
<dbReference type="RefSeq" id="WP_188549360.1">
    <property type="nucleotide sequence ID" value="NZ_BMFY01000002.1"/>
</dbReference>
<dbReference type="InterPro" id="IPR011711">
    <property type="entry name" value="GntR_C"/>
</dbReference>
<dbReference type="InterPro" id="IPR036390">
    <property type="entry name" value="WH_DNA-bd_sf"/>
</dbReference>
<dbReference type="Gene3D" id="1.10.10.10">
    <property type="entry name" value="Winged helix-like DNA-binding domain superfamily/Winged helix DNA-binding domain"/>
    <property type="match status" value="1"/>
</dbReference>
<dbReference type="Proteomes" id="UP000616114">
    <property type="component" value="Unassembled WGS sequence"/>
</dbReference>
<proteinExistence type="predicted"/>
<dbReference type="GO" id="GO:0003700">
    <property type="term" value="F:DNA-binding transcription factor activity"/>
    <property type="evidence" value="ECO:0007669"/>
    <property type="project" value="InterPro"/>
</dbReference>
<dbReference type="InterPro" id="IPR000524">
    <property type="entry name" value="Tscrpt_reg_HTH_GntR"/>
</dbReference>
<dbReference type="PANTHER" id="PTHR43537">
    <property type="entry name" value="TRANSCRIPTIONAL REGULATOR, GNTR FAMILY"/>
    <property type="match status" value="1"/>
</dbReference>
<evidence type="ECO:0000256" key="3">
    <source>
        <dbReference type="ARBA" id="ARBA00023163"/>
    </source>
</evidence>
<dbReference type="Gene3D" id="1.20.120.530">
    <property type="entry name" value="GntR ligand-binding domain-like"/>
    <property type="match status" value="1"/>
</dbReference>
<reference evidence="5" key="1">
    <citation type="journal article" date="2014" name="Int. J. Syst. Evol. Microbiol.">
        <title>Complete genome sequence of Corynebacterium casei LMG S-19264T (=DSM 44701T), isolated from a smear-ripened cheese.</title>
        <authorList>
            <consortium name="US DOE Joint Genome Institute (JGI-PGF)"/>
            <person name="Walter F."/>
            <person name="Albersmeier A."/>
            <person name="Kalinowski J."/>
            <person name="Ruckert C."/>
        </authorList>
    </citation>
    <scope>NUCLEOTIDE SEQUENCE</scope>
    <source>
        <strain evidence="5">CGMCC 1.12785</strain>
    </source>
</reference>
<dbReference type="InterPro" id="IPR036388">
    <property type="entry name" value="WH-like_DNA-bd_sf"/>
</dbReference>
<organism evidence="5 6">
    <name type="scientific">Sediminivirga luteola</name>
    <dbReference type="NCBI Taxonomy" id="1774748"/>
    <lineage>
        <taxon>Bacteria</taxon>
        <taxon>Bacillati</taxon>
        <taxon>Actinomycetota</taxon>
        <taxon>Actinomycetes</taxon>
        <taxon>Micrococcales</taxon>
        <taxon>Brevibacteriaceae</taxon>
        <taxon>Sediminivirga</taxon>
    </lineage>
</organism>
<gene>
    <name evidence="5" type="ORF">GCM10011333_05170</name>
</gene>
<dbReference type="GO" id="GO:0003677">
    <property type="term" value="F:DNA binding"/>
    <property type="evidence" value="ECO:0007669"/>
    <property type="project" value="UniProtKB-KW"/>
</dbReference>
<dbReference type="SUPFAM" id="SSF46785">
    <property type="entry name" value="Winged helix' DNA-binding domain"/>
    <property type="match status" value="1"/>
</dbReference>